<protein>
    <submittedName>
        <fullName evidence="1">Uncharacterized protein</fullName>
    </submittedName>
</protein>
<name>B6T073_MAIZE</name>
<proteinExistence type="evidence at transcript level"/>
<reference evidence="1" key="1">
    <citation type="journal article" date="2009" name="Plant Mol. Biol.">
        <title>Insights into corn genes derived from large-scale cDNA sequencing.</title>
        <authorList>
            <person name="Alexandrov N.N."/>
            <person name="Brover V.V."/>
            <person name="Freidin S."/>
            <person name="Troukhan M.E."/>
            <person name="Tatarinova T.V."/>
            <person name="Zhang H."/>
            <person name="Swaller T.J."/>
            <person name="Lu Y.P."/>
            <person name="Bouck J."/>
            <person name="Flavell R.B."/>
            <person name="Feldmann K.A."/>
        </authorList>
    </citation>
    <scope>NUCLEOTIDE SEQUENCE</scope>
</reference>
<dbReference type="AlphaFoldDB" id="B6T073"/>
<accession>B6T073</accession>
<organism evidence="1">
    <name type="scientific">Zea mays</name>
    <name type="common">Maize</name>
    <dbReference type="NCBI Taxonomy" id="4577"/>
    <lineage>
        <taxon>Eukaryota</taxon>
        <taxon>Viridiplantae</taxon>
        <taxon>Streptophyta</taxon>
        <taxon>Embryophyta</taxon>
        <taxon>Tracheophyta</taxon>
        <taxon>Spermatophyta</taxon>
        <taxon>Magnoliopsida</taxon>
        <taxon>Liliopsida</taxon>
        <taxon>Poales</taxon>
        <taxon>Poaceae</taxon>
        <taxon>PACMAD clade</taxon>
        <taxon>Panicoideae</taxon>
        <taxon>Andropogonodae</taxon>
        <taxon>Andropogoneae</taxon>
        <taxon>Tripsacinae</taxon>
        <taxon>Zea</taxon>
    </lineage>
</organism>
<evidence type="ECO:0000313" key="1">
    <source>
        <dbReference type="EMBL" id="ACG30506.1"/>
    </source>
</evidence>
<dbReference type="EMBL" id="EU958388">
    <property type="protein sequence ID" value="ACG30506.1"/>
    <property type="molecule type" value="mRNA"/>
</dbReference>
<sequence>MRLAKRLRKLSSSSLELSSSLEVAYLVEDFDFTFFLLPSFAMRHLWPTLGKRSPLVTAMLAASSSEEDSEELLLEFHSRHTWASPPFFL</sequence>